<accession>G0U3W8</accession>
<dbReference type="InterPro" id="IPR036047">
    <property type="entry name" value="F-box-like_dom_sf"/>
</dbReference>
<organism evidence="4">
    <name type="scientific">Trypanosoma vivax (strain Y486)</name>
    <dbReference type="NCBI Taxonomy" id="1055687"/>
    <lineage>
        <taxon>Eukaryota</taxon>
        <taxon>Discoba</taxon>
        <taxon>Euglenozoa</taxon>
        <taxon>Kinetoplastea</taxon>
        <taxon>Metakinetoplastina</taxon>
        <taxon>Trypanosomatida</taxon>
        <taxon>Trypanosomatidae</taxon>
        <taxon>Trypanosoma</taxon>
        <taxon>Duttonella</taxon>
    </lineage>
</organism>
<sequence>MLDEGWGGMCCYVHPYESDELMSPNAEDNNPITSQQGNQVPHFGVNTVFPPIAGQCNVALPEKVGEPVKNPLAVVPQLNSKPQEKMLDGRTYLAHLPQHMNKQVVGVGHPNKVRKGILPHQIILTVMSYLDPSSLLRLRGLCRMYNEVFLMHAVQQTFALSCPRSPLEPVVGVYTITEVVHRRKTTLRFREQAWSSWLATYFMARLKKTKDERVMQRVMHDGQSQRVQLRWARDSCILAVDHLLAHLTDCRRAKFNIRRNWFNVTSVRCKMGRGVPPVFLPDGTLCVNDPPERIVFYAQQSLGARPGAACRSHLNGTPQTYMNSPSGVWTELERLSFSAPVTHMFYDPHVNALHTSLADGRCKLWRVRSFAVDESSQRLESGVEHEPPPPLRSWHKKRWMCTKVTTRVEAVGSYRLAGDTLEEFSASSCEGISLQDYEWTEAEMCSKVRSVNKCRSVDTSRFIVVRHERDVSSSYLPRTASADMNLRKEDVLTLRYLQRLLSHPRRDAHGDPSYANWGDASHFDRESNSSLDISAISFNAINIEEPDHGASAGLSDRNGSRNPLTRPHETTEPPRSRRGRMGSNVTEILITSQGREKREGIAPILANGTNEYDFARNVDVKRYVFGVYNEQARLMCACTATQEALVYLLTTSSTKTLGIHHAGNTCDVYILSAPRFVRCEFSLSDEVYEEADAFIVCLSQRSILICQQKIFRRLEKIDAFYQHPVSKQCGAGGSNLSRTQRSANGTWYFLKGYSYMSPSSVLRPVVEISVPLLQCFVRPRPMIAKYMELMENRGTDWQAEQQPHQSSSWYSQREGHPFFRRPFMLYLSKLTAFLVALFDYTEEERQQFALDDVHYFQGLSLFEGAPATALHPSAIALSPSHAFFVLGMENGSILLVSPYCRNETRKQMSQGGGAKAHGKKCTADQLPGSKIAFSCEGAVGKGREASRFVWDCSEDEDELIGDDSLGDIDYPSSVCSPRSHGRSLPAPQNHFYRSTELSTAEQAQTQRQRSIRLFTAEKLFGSGFLEDDYIRTLQRGAASILGSMKSFDDEHDVMRSNSSMPLHAVWIHSPNDVCCFSRKASVWTMHLDDWKLTTLNKAYEISIYDMTLRPNTSKTGGKAGFAFAPLMTLSAYKSHPFLGIPHRISEDFICRRVRELMRKETEKPATGKEIVWHNGILVVCGLSRGERLPIFDFSPKFRDSNTKDETNMAPAAYSTSKAEYREKQFSSAQMMLPISGGKRGKRVSFPRHYQLLLRDELTFLFMAALWPVALLFASAGIFAYLLHLDRLVNCATWLPAAIYSPCALCVIARNIVLHDRYYCDRSGAPYVIRFARDVLLYVVTPISITMMHGVLDCCGSWAVVTSPLCIAIAMTSLPEICVILSQRRQSVSAFMAYMPLGDILMQLLLILFIQLLAAFFDGPSAGDRTRPKFSLAIPFATGLPLLYIPIKNFWDKLQNERKLSALVAVLHVAVIVAVSTQFYTEFKEYYLRVSPKGGDTRVTLTRTLLALPALLLLDAVRCIYRICGFIKCGG</sequence>
<dbReference type="InterPro" id="IPR001810">
    <property type="entry name" value="F-box_dom"/>
</dbReference>
<dbReference type="PROSITE" id="PS50181">
    <property type="entry name" value="FBOX"/>
    <property type="match status" value="1"/>
</dbReference>
<proteinExistence type="predicted"/>
<evidence type="ECO:0000256" key="1">
    <source>
        <dbReference type="SAM" id="MobiDB-lite"/>
    </source>
</evidence>
<keyword evidence="2" id="KW-0812">Transmembrane</keyword>
<evidence type="ECO:0000256" key="2">
    <source>
        <dbReference type="SAM" id="Phobius"/>
    </source>
</evidence>
<feature type="region of interest" description="Disordered" evidence="1">
    <location>
        <begin position="547"/>
        <end position="583"/>
    </location>
</feature>
<dbReference type="SUPFAM" id="SSF81383">
    <property type="entry name" value="F-box domain"/>
    <property type="match status" value="1"/>
</dbReference>
<name>G0U3W8_TRYVY</name>
<feature type="transmembrane region" description="Helical" evidence="2">
    <location>
        <begin position="1257"/>
        <end position="1281"/>
    </location>
</feature>
<feature type="transmembrane region" description="Helical" evidence="2">
    <location>
        <begin position="1428"/>
        <end position="1446"/>
    </location>
</feature>
<reference evidence="4" key="1">
    <citation type="journal article" date="2012" name="Proc. Natl. Acad. Sci. U.S.A.">
        <title>Antigenic diversity is generated by distinct evolutionary mechanisms in African trypanosome species.</title>
        <authorList>
            <person name="Jackson A.P."/>
            <person name="Berry A."/>
            <person name="Aslett M."/>
            <person name="Allison H.C."/>
            <person name="Burton P."/>
            <person name="Vavrova-Anderson J."/>
            <person name="Brown R."/>
            <person name="Browne H."/>
            <person name="Corton N."/>
            <person name="Hauser H."/>
            <person name="Gamble J."/>
            <person name="Gilderthorp R."/>
            <person name="Marcello L."/>
            <person name="McQuillan J."/>
            <person name="Otto T.D."/>
            <person name="Quail M.A."/>
            <person name="Sanders M.J."/>
            <person name="van Tonder A."/>
            <person name="Ginger M.L."/>
            <person name="Field M.C."/>
            <person name="Barry J.D."/>
            <person name="Hertz-Fowler C."/>
            <person name="Berriman M."/>
        </authorList>
    </citation>
    <scope>NUCLEOTIDE SEQUENCE</scope>
    <source>
        <strain evidence="4">Y486</strain>
    </source>
</reference>
<dbReference type="CDD" id="cd09917">
    <property type="entry name" value="F-box_SF"/>
    <property type="match status" value="1"/>
</dbReference>
<gene>
    <name evidence="4" type="ORF">TVY486_1011710</name>
</gene>
<dbReference type="EMBL" id="HE573026">
    <property type="protein sequence ID" value="CCC52128.1"/>
    <property type="molecule type" value="Genomic_DNA"/>
</dbReference>
<feature type="transmembrane region" description="Helical" evidence="2">
    <location>
        <begin position="1499"/>
        <end position="1520"/>
    </location>
</feature>
<dbReference type="VEuPathDB" id="TriTrypDB:TvY486_1011710"/>
<feature type="compositionally biased region" description="Basic and acidic residues" evidence="1">
    <location>
        <begin position="566"/>
        <end position="575"/>
    </location>
</feature>
<feature type="transmembrane region" description="Helical" evidence="2">
    <location>
        <begin position="1293"/>
        <end position="1313"/>
    </location>
</feature>
<feature type="transmembrane region" description="Helical" evidence="2">
    <location>
        <begin position="1392"/>
        <end position="1416"/>
    </location>
</feature>
<feature type="transmembrane region" description="Helical" evidence="2">
    <location>
        <begin position="1357"/>
        <end position="1380"/>
    </location>
</feature>
<keyword evidence="2" id="KW-1133">Transmembrane helix</keyword>
<feature type="domain" description="F-box" evidence="3">
    <location>
        <begin position="112"/>
        <end position="148"/>
    </location>
</feature>
<feature type="transmembrane region" description="Helical" evidence="2">
    <location>
        <begin position="1458"/>
        <end position="1479"/>
    </location>
</feature>
<protein>
    <recommendedName>
        <fullName evidence="3">F-box domain-containing protein</fullName>
    </recommendedName>
</protein>
<evidence type="ECO:0000259" key="3">
    <source>
        <dbReference type="PROSITE" id="PS50181"/>
    </source>
</evidence>
<evidence type="ECO:0000313" key="4">
    <source>
        <dbReference type="EMBL" id="CCC52128.1"/>
    </source>
</evidence>
<dbReference type="OMA" id="HLDDWKL"/>
<keyword evidence="2" id="KW-0472">Membrane</keyword>